<dbReference type="InterPro" id="IPR021484">
    <property type="entry name" value="DUF3137"/>
</dbReference>
<evidence type="ECO:0000313" key="3">
    <source>
        <dbReference type="Proteomes" id="UP000256999"/>
    </source>
</evidence>
<keyword evidence="1" id="KW-0472">Membrane</keyword>
<proteinExistence type="predicted"/>
<dbReference type="OrthoDB" id="4960523at2"/>
<gene>
    <name evidence="2" type="ORF">DXX92_08870</name>
</gene>
<keyword evidence="1" id="KW-0812">Transmembrane</keyword>
<keyword evidence="1" id="KW-1133">Transmembrane helix</keyword>
<organism evidence="2 3">
    <name type="scientific">Thalassotalea euphylliae</name>
    <dbReference type="NCBI Taxonomy" id="1655234"/>
    <lineage>
        <taxon>Bacteria</taxon>
        <taxon>Pseudomonadati</taxon>
        <taxon>Pseudomonadota</taxon>
        <taxon>Gammaproteobacteria</taxon>
        <taxon>Alteromonadales</taxon>
        <taxon>Colwelliaceae</taxon>
        <taxon>Thalassotalea</taxon>
    </lineage>
</organism>
<accession>A0A3E0UFK6</accession>
<protein>
    <submittedName>
        <fullName evidence="2">DUF3137 domain-containing protein</fullName>
    </submittedName>
</protein>
<dbReference type="EMBL" id="QUOV01000001">
    <property type="protein sequence ID" value="REL35454.1"/>
    <property type="molecule type" value="Genomic_DNA"/>
</dbReference>
<dbReference type="Proteomes" id="UP000256999">
    <property type="component" value="Unassembled WGS sequence"/>
</dbReference>
<evidence type="ECO:0000313" key="2">
    <source>
        <dbReference type="EMBL" id="REL35454.1"/>
    </source>
</evidence>
<feature type="transmembrane region" description="Helical" evidence="1">
    <location>
        <begin position="62"/>
        <end position="80"/>
    </location>
</feature>
<evidence type="ECO:0000256" key="1">
    <source>
        <dbReference type="SAM" id="Phobius"/>
    </source>
</evidence>
<dbReference type="AlphaFoldDB" id="A0A3E0UFK6"/>
<dbReference type="Pfam" id="PF11335">
    <property type="entry name" value="DUF3137"/>
    <property type="match status" value="1"/>
</dbReference>
<sequence length="318" mass="35985">MNLDLDIDTAQLNLLFEQKLKPKLAPLETSRLATLKKKKALTFSVGAFFIAVLSGIDSTPLLIALFAIMAYCLVTFKFSWDKFRSSYKKQIMVTLLSEIDKSLIWHKDKFITQTEFEQSGLYPKKIDSYGGEDLICGEIEGFKVEMSELFVEQIIQRPEGGSQKNPIFIGLFLKAQRPKPFSHSSYILAKENTKQGLKEKLFGHFQSPRIGENVALPESEFSQYFSVVSSAPDTILQMLSPKLMDKLVDYRNQKQGIAISLSFIDQNVYIAIPEGRDLFEPQLALAVTDFDVIKGLFQDLVFYTGLLRELGLPSNSQH</sequence>
<comment type="caution">
    <text evidence="2">The sequence shown here is derived from an EMBL/GenBank/DDBJ whole genome shotgun (WGS) entry which is preliminary data.</text>
</comment>
<name>A0A3E0UFK6_9GAMM</name>
<feature type="transmembrane region" description="Helical" evidence="1">
    <location>
        <begin position="40"/>
        <end position="56"/>
    </location>
</feature>
<dbReference type="RefSeq" id="WP_116000127.1">
    <property type="nucleotide sequence ID" value="NZ_QUOV01000001.1"/>
</dbReference>
<reference evidence="2 3" key="1">
    <citation type="submission" date="2018-08" db="EMBL/GenBank/DDBJ databases">
        <title>Thalassotalea euphylliae genome.</title>
        <authorList>
            <person name="Summers S."/>
            <person name="Rice S.A."/>
            <person name="Freckelton M.L."/>
            <person name="Nedved B.T."/>
            <person name="Hadfield M.G."/>
        </authorList>
    </citation>
    <scope>NUCLEOTIDE SEQUENCE [LARGE SCALE GENOMIC DNA]</scope>
    <source>
        <strain evidence="2 3">H2</strain>
    </source>
</reference>